<organism evidence="1 2">
    <name type="scientific">Paraburkholderia bengalensis</name>
    <dbReference type="NCBI Taxonomy" id="2747562"/>
    <lineage>
        <taxon>Bacteria</taxon>
        <taxon>Pseudomonadati</taxon>
        <taxon>Pseudomonadota</taxon>
        <taxon>Betaproteobacteria</taxon>
        <taxon>Burkholderiales</taxon>
        <taxon>Burkholderiaceae</taxon>
        <taxon>Paraburkholderia</taxon>
    </lineage>
</organism>
<evidence type="ECO:0000313" key="2">
    <source>
        <dbReference type="Proteomes" id="UP001386437"/>
    </source>
</evidence>
<reference evidence="1 2" key="1">
    <citation type="journal article" date="2022" name="Arch. Microbiol.">
        <title>Paraburkholderia bengalensis sp. nov. isolated from roots of Oryza sativa, IR64.</title>
        <authorList>
            <person name="Nag P."/>
            <person name="Mondal N."/>
            <person name="Sarkar J."/>
            <person name="Das S."/>
        </authorList>
    </citation>
    <scope>NUCLEOTIDE SEQUENCE [LARGE SCALE GENOMIC DNA]</scope>
    <source>
        <strain evidence="1 2">IR64_4_BI</strain>
    </source>
</reference>
<keyword evidence="2" id="KW-1185">Reference proteome</keyword>
<name>A0ABU8IMG4_9BURK</name>
<accession>A0ABU8IMG4</accession>
<gene>
    <name evidence="1" type="ORF">H3V53_05565</name>
</gene>
<comment type="caution">
    <text evidence="1">The sequence shown here is derived from an EMBL/GenBank/DDBJ whole genome shotgun (WGS) entry which is preliminary data.</text>
</comment>
<protein>
    <submittedName>
        <fullName evidence="1">Uncharacterized protein</fullName>
    </submittedName>
</protein>
<evidence type="ECO:0000313" key="1">
    <source>
        <dbReference type="EMBL" id="MEI5996689.1"/>
    </source>
</evidence>
<sequence length="104" mass="11770">MWCVHLEGLDDFVATSSREAAEREASAINAYLERAGRGASTQVVGARAMVWPYTEAGHARSLETDWHDLQCMPHTQANALAHEGPFWAVMRRLKTWVGRPRHKR</sequence>
<dbReference type="Proteomes" id="UP001386437">
    <property type="component" value="Unassembled WGS sequence"/>
</dbReference>
<proteinExistence type="predicted"/>
<dbReference type="EMBL" id="JACFYJ010000006">
    <property type="protein sequence ID" value="MEI5996689.1"/>
    <property type="molecule type" value="Genomic_DNA"/>
</dbReference>